<name>A0ABS8WN68_DATST</name>
<dbReference type="Proteomes" id="UP000823775">
    <property type="component" value="Unassembled WGS sequence"/>
</dbReference>
<keyword evidence="2" id="KW-1185">Reference proteome</keyword>
<evidence type="ECO:0000313" key="2">
    <source>
        <dbReference type="Proteomes" id="UP000823775"/>
    </source>
</evidence>
<organism evidence="1 2">
    <name type="scientific">Datura stramonium</name>
    <name type="common">Jimsonweed</name>
    <name type="synonym">Common thornapple</name>
    <dbReference type="NCBI Taxonomy" id="4076"/>
    <lineage>
        <taxon>Eukaryota</taxon>
        <taxon>Viridiplantae</taxon>
        <taxon>Streptophyta</taxon>
        <taxon>Embryophyta</taxon>
        <taxon>Tracheophyta</taxon>
        <taxon>Spermatophyta</taxon>
        <taxon>Magnoliopsida</taxon>
        <taxon>eudicotyledons</taxon>
        <taxon>Gunneridae</taxon>
        <taxon>Pentapetalae</taxon>
        <taxon>asterids</taxon>
        <taxon>lamiids</taxon>
        <taxon>Solanales</taxon>
        <taxon>Solanaceae</taxon>
        <taxon>Solanoideae</taxon>
        <taxon>Datureae</taxon>
        <taxon>Datura</taxon>
    </lineage>
</organism>
<gene>
    <name evidence="1" type="ORF">HAX54_047640</name>
</gene>
<sequence>MSCDEVSLYPSNSFYTRVTILMTVIGTHTNPSVGEPTLPNNYPVNNHFKRSLVQGVTAILTDRHATDGASDVRQEGDGPSLVMFRFDGMGDSPSEQRQTVTLAVKGKICRLWGDDRPDGPSEL</sequence>
<comment type="caution">
    <text evidence="1">The sequence shown here is derived from an EMBL/GenBank/DDBJ whole genome shotgun (WGS) entry which is preliminary data.</text>
</comment>
<protein>
    <submittedName>
        <fullName evidence="1">Uncharacterized protein</fullName>
    </submittedName>
</protein>
<reference evidence="1 2" key="1">
    <citation type="journal article" date="2021" name="BMC Genomics">
        <title>Datura genome reveals duplications of psychoactive alkaloid biosynthetic genes and high mutation rate following tissue culture.</title>
        <authorList>
            <person name="Rajewski A."/>
            <person name="Carter-House D."/>
            <person name="Stajich J."/>
            <person name="Litt A."/>
        </authorList>
    </citation>
    <scope>NUCLEOTIDE SEQUENCE [LARGE SCALE GENOMIC DNA]</scope>
    <source>
        <strain evidence="1">AR-01</strain>
    </source>
</reference>
<accession>A0ABS8WN68</accession>
<evidence type="ECO:0000313" key="1">
    <source>
        <dbReference type="EMBL" id="MCE3050599.1"/>
    </source>
</evidence>
<proteinExistence type="predicted"/>
<dbReference type="EMBL" id="JACEIK010007738">
    <property type="protein sequence ID" value="MCE3050599.1"/>
    <property type="molecule type" value="Genomic_DNA"/>
</dbReference>